<dbReference type="SUPFAM" id="SSF143120">
    <property type="entry name" value="YefM-like"/>
    <property type="match status" value="1"/>
</dbReference>
<comment type="function">
    <text evidence="2">Antitoxin component of a type II toxin-antitoxin (TA) system.</text>
</comment>
<dbReference type="NCBIfam" id="TIGR01552">
    <property type="entry name" value="phd_fam"/>
    <property type="match status" value="1"/>
</dbReference>
<gene>
    <name evidence="3" type="ORF">HKW67_19670</name>
</gene>
<accession>A0A6M4IVP0</accession>
<dbReference type="Pfam" id="PF02604">
    <property type="entry name" value="PhdYeFM_antitox"/>
    <property type="match status" value="1"/>
</dbReference>
<dbReference type="InterPro" id="IPR036165">
    <property type="entry name" value="YefM-like_sf"/>
</dbReference>
<organism evidence="3 4">
    <name type="scientific">Gemmatimonas groenlandica</name>
    <dbReference type="NCBI Taxonomy" id="2732249"/>
    <lineage>
        <taxon>Bacteria</taxon>
        <taxon>Pseudomonadati</taxon>
        <taxon>Gemmatimonadota</taxon>
        <taxon>Gemmatimonadia</taxon>
        <taxon>Gemmatimonadales</taxon>
        <taxon>Gemmatimonadaceae</taxon>
        <taxon>Gemmatimonas</taxon>
    </lineage>
</organism>
<sequence>MSKLRPSRDIQPVTEFRANAAQFIEQVQATGEPVILTQHGRSAAVLLDVESYEGMLDELALLRDVRQAEQQVAAGKTVTHAAVAKRLRARLGR</sequence>
<comment type="similarity">
    <text evidence="1 2">Belongs to the phD/YefM antitoxin family.</text>
</comment>
<name>A0A6M4IVP0_9BACT</name>
<dbReference type="Gene3D" id="3.40.1620.10">
    <property type="entry name" value="YefM-like domain"/>
    <property type="match status" value="1"/>
</dbReference>
<dbReference type="AlphaFoldDB" id="A0A6M4IVP0"/>
<evidence type="ECO:0000256" key="1">
    <source>
        <dbReference type="ARBA" id="ARBA00009981"/>
    </source>
</evidence>
<dbReference type="InterPro" id="IPR051405">
    <property type="entry name" value="phD/YefM_antitoxin"/>
</dbReference>
<proteinExistence type="inferred from homology"/>
<reference evidence="3 4" key="1">
    <citation type="submission" date="2020-05" db="EMBL/GenBank/DDBJ databases">
        <title>Complete genome sequence of Gemmatimonas greenlandica TET16.</title>
        <authorList>
            <person name="Zeng Y."/>
        </authorList>
    </citation>
    <scope>NUCLEOTIDE SEQUENCE [LARGE SCALE GENOMIC DNA]</scope>
    <source>
        <strain evidence="3 4">TET16</strain>
    </source>
</reference>
<evidence type="ECO:0000313" key="4">
    <source>
        <dbReference type="Proteomes" id="UP000500938"/>
    </source>
</evidence>
<protein>
    <recommendedName>
        <fullName evidence="2">Antitoxin</fullName>
    </recommendedName>
</protein>
<keyword evidence="4" id="KW-1185">Reference proteome</keyword>
<dbReference type="EMBL" id="CP053085">
    <property type="protein sequence ID" value="QJR37576.1"/>
    <property type="molecule type" value="Genomic_DNA"/>
</dbReference>
<evidence type="ECO:0000256" key="2">
    <source>
        <dbReference type="RuleBase" id="RU362080"/>
    </source>
</evidence>
<dbReference type="RefSeq" id="WP_171227011.1">
    <property type="nucleotide sequence ID" value="NZ_CP053085.1"/>
</dbReference>
<dbReference type="Proteomes" id="UP000500938">
    <property type="component" value="Chromosome"/>
</dbReference>
<dbReference type="InterPro" id="IPR006442">
    <property type="entry name" value="Antitoxin_Phd/YefM"/>
</dbReference>
<dbReference type="KEGG" id="ggr:HKW67_19670"/>
<dbReference type="PANTHER" id="PTHR33713:SF11">
    <property type="entry name" value="PREVENT-HOST-DEATH FAMILY PROTEIN"/>
    <property type="match status" value="1"/>
</dbReference>
<evidence type="ECO:0000313" key="3">
    <source>
        <dbReference type="EMBL" id="QJR37576.1"/>
    </source>
</evidence>
<dbReference type="PANTHER" id="PTHR33713">
    <property type="entry name" value="ANTITOXIN YAFN-RELATED"/>
    <property type="match status" value="1"/>
</dbReference>